<evidence type="ECO:0000256" key="2">
    <source>
        <dbReference type="ARBA" id="ARBA00008959"/>
    </source>
</evidence>
<dbReference type="Pfam" id="PF00004">
    <property type="entry name" value="AAA"/>
    <property type="match status" value="1"/>
</dbReference>
<dbReference type="InterPro" id="IPR003959">
    <property type="entry name" value="ATPase_AAA_core"/>
</dbReference>
<dbReference type="Pfam" id="PF12002">
    <property type="entry name" value="MgsA_C"/>
    <property type="match status" value="1"/>
</dbReference>
<dbReference type="SUPFAM" id="SSF52540">
    <property type="entry name" value="P-loop containing nucleoside triphosphate hydrolases"/>
    <property type="match status" value="1"/>
</dbReference>
<keyword evidence="8" id="KW-1185">Reference proteome</keyword>
<keyword evidence="4" id="KW-0547">Nucleotide-binding</keyword>
<comment type="function">
    <text evidence="1">DNA-dependent ATPase that plays important roles in cellular responses to stalled DNA replication processes.</text>
</comment>
<comment type="caution">
    <text evidence="7">The sequence shown here is derived from an EMBL/GenBank/DDBJ whole genome shotgun (WGS) entry which is preliminary data.</text>
</comment>
<evidence type="ECO:0000313" key="8">
    <source>
        <dbReference type="Proteomes" id="UP000240653"/>
    </source>
</evidence>
<dbReference type="GO" id="GO:0017116">
    <property type="term" value="F:single-stranded DNA helicase activity"/>
    <property type="evidence" value="ECO:0007669"/>
    <property type="project" value="TreeGrafter"/>
</dbReference>
<comment type="similarity">
    <text evidence="2">Belongs to the AAA ATPase family. RarA/MGS1/WRNIP1 subfamily.</text>
</comment>
<dbReference type="InterPro" id="IPR027417">
    <property type="entry name" value="P-loop_NTPase"/>
</dbReference>
<dbReference type="AlphaFoldDB" id="A0A2P7SNS6"/>
<dbReference type="GO" id="GO:0000731">
    <property type="term" value="P:DNA synthesis involved in DNA repair"/>
    <property type="evidence" value="ECO:0007669"/>
    <property type="project" value="TreeGrafter"/>
</dbReference>
<dbReference type="PANTHER" id="PTHR13779">
    <property type="entry name" value="WERNER HELICASE-INTERACTING PROTEIN 1 FAMILY MEMBER"/>
    <property type="match status" value="1"/>
</dbReference>
<dbReference type="GO" id="GO:0008047">
    <property type="term" value="F:enzyme activator activity"/>
    <property type="evidence" value="ECO:0007669"/>
    <property type="project" value="TreeGrafter"/>
</dbReference>
<dbReference type="GO" id="GO:0005524">
    <property type="term" value="F:ATP binding"/>
    <property type="evidence" value="ECO:0007669"/>
    <property type="project" value="UniProtKB-KW"/>
</dbReference>
<dbReference type="RefSeq" id="WP_106722499.1">
    <property type="nucleotide sequence ID" value="NZ_PXYL01000001.1"/>
</dbReference>
<protein>
    <recommendedName>
        <fullName evidence="3">Replication-associated recombination protein A</fullName>
    </recommendedName>
</protein>
<dbReference type="FunFam" id="1.20.272.10:FF:000001">
    <property type="entry name" value="Putative AAA family ATPase"/>
    <property type="match status" value="1"/>
</dbReference>
<dbReference type="InterPro" id="IPR032423">
    <property type="entry name" value="AAA_assoc_2"/>
</dbReference>
<evidence type="ECO:0000256" key="3">
    <source>
        <dbReference type="ARBA" id="ARBA00020776"/>
    </source>
</evidence>
<dbReference type="Gene3D" id="3.40.50.300">
    <property type="entry name" value="P-loop containing nucleotide triphosphate hydrolases"/>
    <property type="match status" value="1"/>
</dbReference>
<dbReference type="SUPFAM" id="SSF48019">
    <property type="entry name" value="post-AAA+ oligomerization domain-like"/>
    <property type="match status" value="1"/>
</dbReference>
<dbReference type="GO" id="GO:0003677">
    <property type="term" value="F:DNA binding"/>
    <property type="evidence" value="ECO:0007669"/>
    <property type="project" value="InterPro"/>
</dbReference>
<dbReference type="Pfam" id="PF16193">
    <property type="entry name" value="AAA_assoc_2"/>
    <property type="match status" value="1"/>
</dbReference>
<dbReference type="InterPro" id="IPR008921">
    <property type="entry name" value="DNA_pol3_clamp-load_cplx_C"/>
</dbReference>
<dbReference type="OrthoDB" id="9778364at2"/>
<evidence type="ECO:0000256" key="1">
    <source>
        <dbReference type="ARBA" id="ARBA00002393"/>
    </source>
</evidence>
<feature type="domain" description="AAA+ ATPase" evidence="6">
    <location>
        <begin position="51"/>
        <end position="167"/>
    </location>
</feature>
<proteinExistence type="inferred from homology"/>
<dbReference type="EMBL" id="PXYL01000001">
    <property type="protein sequence ID" value="PSJ64146.1"/>
    <property type="molecule type" value="Genomic_DNA"/>
</dbReference>
<dbReference type="Proteomes" id="UP000240653">
    <property type="component" value="Unassembled WGS sequence"/>
</dbReference>
<keyword evidence="5" id="KW-0067">ATP-binding</keyword>
<sequence length="437" mass="48363">MADLFQAEPEKAAPGRPLADRLRPASLAEVVGQEHLTGEDGALTRMIRSGSLGSMIFWGPPGTGKTTVARLLAGETHLAFEQISAIFSGVADLKKVFDGARLRRANGRQTLLFVDEIHRFNRAQQDSFLPVMEDGTVILVGATTENPSFELNAALLSRARVLVFRSLDEDSIAKLLKRAEETEGKPLPLDDEARATLMRMADGDGRASLTLAEEIWRAAKPGEIFDSEGLLRIVQRRAPIYDKGQDGHYNLISALHKSVRGSDPDAALYYLSRMFDAGEDPLYIGRRLVRMAVEDIGLADPQALVIANAAKDAYDYLGSPEGELAFAQACVYLATAPKSNALYTAFKGAMRAAKEHGSLLPPRHILNAPTKLMKEEGYGDGYQYDHDTPEAFSGQDYFPEKMGRHTFYDPPERGFEREIRKRLDYWSKLRSEKSRGK</sequence>
<evidence type="ECO:0000259" key="6">
    <source>
        <dbReference type="SMART" id="SM00382"/>
    </source>
</evidence>
<dbReference type="GO" id="GO:0006261">
    <property type="term" value="P:DNA-templated DNA replication"/>
    <property type="evidence" value="ECO:0007669"/>
    <property type="project" value="TreeGrafter"/>
</dbReference>
<gene>
    <name evidence="7" type="ORF">C7I85_03320</name>
</gene>
<dbReference type="InterPro" id="IPR003593">
    <property type="entry name" value="AAA+_ATPase"/>
</dbReference>
<dbReference type="InterPro" id="IPR021886">
    <property type="entry name" value="MgsA_C"/>
</dbReference>
<organism evidence="7 8">
    <name type="scientific">Pseudaminobacter soli</name>
    <name type="common">ex Li et al. 2025</name>
    <dbReference type="NCBI Taxonomy" id="1295366"/>
    <lineage>
        <taxon>Bacteria</taxon>
        <taxon>Pseudomonadati</taxon>
        <taxon>Pseudomonadota</taxon>
        <taxon>Alphaproteobacteria</taxon>
        <taxon>Hyphomicrobiales</taxon>
        <taxon>Phyllobacteriaceae</taxon>
        <taxon>Pseudaminobacter</taxon>
    </lineage>
</organism>
<dbReference type="Gene3D" id="1.10.3710.10">
    <property type="entry name" value="DNA polymerase III clamp loader subunits, C-terminal domain"/>
    <property type="match status" value="1"/>
</dbReference>
<name>A0A2P7SNS6_9HYPH</name>
<dbReference type="FunFam" id="1.10.3710.10:FF:000004">
    <property type="entry name" value="Putative ATPase, AAA family"/>
    <property type="match status" value="1"/>
</dbReference>
<dbReference type="CDD" id="cd00009">
    <property type="entry name" value="AAA"/>
    <property type="match status" value="1"/>
</dbReference>
<dbReference type="Gene3D" id="1.20.272.10">
    <property type="match status" value="1"/>
</dbReference>
<evidence type="ECO:0000256" key="4">
    <source>
        <dbReference type="ARBA" id="ARBA00022741"/>
    </source>
</evidence>
<dbReference type="PANTHER" id="PTHR13779:SF7">
    <property type="entry name" value="ATPASE WRNIP1"/>
    <property type="match status" value="1"/>
</dbReference>
<evidence type="ECO:0000313" key="7">
    <source>
        <dbReference type="EMBL" id="PSJ64146.1"/>
    </source>
</evidence>
<dbReference type="GO" id="GO:0016887">
    <property type="term" value="F:ATP hydrolysis activity"/>
    <property type="evidence" value="ECO:0007669"/>
    <property type="project" value="InterPro"/>
</dbReference>
<dbReference type="SMART" id="SM00382">
    <property type="entry name" value="AAA"/>
    <property type="match status" value="1"/>
</dbReference>
<reference evidence="7 8" key="1">
    <citation type="submission" date="2018-03" db="EMBL/GenBank/DDBJ databases">
        <title>The draft genome of Mesorhizobium soli JCM 19897.</title>
        <authorList>
            <person name="Li L."/>
            <person name="Liu L."/>
            <person name="Liang L."/>
            <person name="Wang T."/>
            <person name="Zhang X."/>
        </authorList>
    </citation>
    <scope>NUCLEOTIDE SEQUENCE [LARGE SCALE GENOMIC DNA]</scope>
    <source>
        <strain evidence="7 8">JCM 19897</strain>
    </source>
</reference>
<dbReference type="InterPro" id="IPR051314">
    <property type="entry name" value="AAA_ATPase_RarA/MGS1/WRNIP1"/>
</dbReference>
<accession>A0A2P7SNS6</accession>
<dbReference type="CDD" id="cd18139">
    <property type="entry name" value="HLD_clamp_RarA"/>
    <property type="match status" value="1"/>
</dbReference>
<evidence type="ECO:0000256" key="5">
    <source>
        <dbReference type="ARBA" id="ARBA00022840"/>
    </source>
</evidence>
<dbReference type="FunFam" id="3.40.50.300:FF:000345">
    <property type="entry name" value="AAA family ATPase"/>
    <property type="match status" value="1"/>
</dbReference>
<dbReference type="Gene3D" id="1.10.8.60">
    <property type="match status" value="1"/>
</dbReference>